<accession>A0A854QJH8</accession>
<reference evidence="3 4" key="1">
    <citation type="submission" date="2017-06" db="EMBL/GenBank/DDBJ databases">
        <title>Global population genomics of the pathogenic fungus Cryptococcus neoformans var. grubii.</title>
        <authorList>
            <person name="Cuomo C."/>
            <person name="Litvintseva A."/>
            <person name="Chen Y."/>
            <person name="Young S."/>
            <person name="Zeng Q."/>
            <person name="Chapman S."/>
            <person name="Gujja S."/>
            <person name="Saif S."/>
            <person name="Birren B."/>
        </authorList>
    </citation>
    <scope>NUCLEOTIDE SEQUENCE [LARGE SCALE GENOMIC DNA]</scope>
    <source>
        <strain evidence="3 4">Tu259-1</strain>
    </source>
</reference>
<organism evidence="3 4">
    <name type="scientific">Cryptococcus neoformans Tu259-1</name>
    <dbReference type="NCBI Taxonomy" id="1230072"/>
    <lineage>
        <taxon>Eukaryota</taxon>
        <taxon>Fungi</taxon>
        <taxon>Dikarya</taxon>
        <taxon>Basidiomycota</taxon>
        <taxon>Agaricomycotina</taxon>
        <taxon>Tremellomycetes</taxon>
        <taxon>Tremellales</taxon>
        <taxon>Cryptococcaceae</taxon>
        <taxon>Cryptococcus</taxon>
        <taxon>Cryptococcus neoformans species complex</taxon>
    </lineage>
</organism>
<dbReference type="Pfam" id="PF20434">
    <property type="entry name" value="BD-FAE"/>
    <property type="match status" value="1"/>
</dbReference>
<feature type="domain" description="BD-FAE-like" evidence="2">
    <location>
        <begin position="33"/>
        <end position="149"/>
    </location>
</feature>
<evidence type="ECO:0000256" key="1">
    <source>
        <dbReference type="ARBA" id="ARBA00022801"/>
    </source>
</evidence>
<comment type="caution">
    <text evidence="3">The sequence shown here is derived from an EMBL/GenBank/DDBJ whole genome shotgun (WGS) entry which is preliminary data.</text>
</comment>
<evidence type="ECO:0000259" key="2">
    <source>
        <dbReference type="Pfam" id="PF20434"/>
    </source>
</evidence>
<sequence>MFPIQLHFNDSNTFVYRTVHQPEPAGTLQLKVDVYSPPEATDNESPVLVYFHSGGLTAGSRQLNSWFPTWILDHALSLGFTFIIPDYTLLVPGNAHDLLEDVKVLTNWLHTDLNKALQGTGLRDVRTEDIVVVGQSAGGYLAYLMSTHINPPPKAVAIFYGMGGDFLSDMHVVPKKEKFQHWAPFLIDPRPFETLENRGREEGIILGCSTEDETRVQYFSWMLQNAIFLDRLLGIPGISAELGAMPRVEREAYIIHSAARKFLPQLLIGPDFPPSYLVHGGADTAVLAEESRNVVRKLEEFGVEHIYKEFGDLEHGFDWHDCPRRPELDDVIPFLLRHVNGS</sequence>
<evidence type="ECO:0000313" key="4">
    <source>
        <dbReference type="Proteomes" id="UP000199727"/>
    </source>
</evidence>
<proteinExistence type="predicted"/>
<evidence type="ECO:0000313" key="3">
    <source>
        <dbReference type="EMBL" id="OXG23873.1"/>
    </source>
</evidence>
<dbReference type="SUPFAM" id="SSF53474">
    <property type="entry name" value="alpha/beta-Hydrolases"/>
    <property type="match status" value="1"/>
</dbReference>
<dbReference type="OrthoDB" id="19653at2759"/>
<dbReference type="InterPro" id="IPR050300">
    <property type="entry name" value="GDXG_lipolytic_enzyme"/>
</dbReference>
<gene>
    <name evidence="3" type="ORF">C361_02413</name>
</gene>
<dbReference type="EMBL" id="AMKT01000034">
    <property type="protein sequence ID" value="OXG23873.1"/>
    <property type="molecule type" value="Genomic_DNA"/>
</dbReference>
<dbReference type="GO" id="GO:0016787">
    <property type="term" value="F:hydrolase activity"/>
    <property type="evidence" value="ECO:0007669"/>
    <property type="project" value="UniProtKB-KW"/>
</dbReference>
<dbReference type="PANTHER" id="PTHR48081:SF3">
    <property type="entry name" value="ALPHA_BETA HYDROLASE FOLD-3 DOMAIN-CONTAINING PROTEIN"/>
    <property type="match status" value="1"/>
</dbReference>
<dbReference type="PANTHER" id="PTHR48081">
    <property type="entry name" value="AB HYDROLASE SUPERFAMILY PROTEIN C4A8.06C"/>
    <property type="match status" value="1"/>
</dbReference>
<dbReference type="InterPro" id="IPR049492">
    <property type="entry name" value="BD-FAE-like_dom"/>
</dbReference>
<dbReference type="AlphaFoldDB" id="A0A854QJH8"/>
<keyword evidence="1" id="KW-0378">Hydrolase</keyword>
<dbReference type="InterPro" id="IPR029058">
    <property type="entry name" value="AB_hydrolase_fold"/>
</dbReference>
<protein>
    <recommendedName>
        <fullName evidence="2">BD-FAE-like domain-containing protein</fullName>
    </recommendedName>
</protein>
<name>A0A854QJH8_CRYNE</name>
<dbReference type="Proteomes" id="UP000199727">
    <property type="component" value="Unassembled WGS sequence"/>
</dbReference>
<dbReference type="Gene3D" id="3.40.50.1820">
    <property type="entry name" value="alpha/beta hydrolase"/>
    <property type="match status" value="1"/>
</dbReference>